<evidence type="ECO:0000313" key="3">
    <source>
        <dbReference type="EMBL" id="THB60408.1"/>
    </source>
</evidence>
<feature type="coiled-coil region" evidence="1">
    <location>
        <begin position="100"/>
        <end position="134"/>
    </location>
</feature>
<dbReference type="OrthoDB" id="9811665at2"/>
<accession>A0A4S3B1U6</accession>
<feature type="domain" description="Bacteriophage T5 Orf172 DNA-binding" evidence="2">
    <location>
        <begin position="402"/>
        <end position="485"/>
    </location>
</feature>
<gene>
    <name evidence="3" type="ORF">ESZ54_10590</name>
</gene>
<feature type="coiled-coil region" evidence="1">
    <location>
        <begin position="7"/>
        <end position="76"/>
    </location>
</feature>
<evidence type="ECO:0000313" key="4">
    <source>
        <dbReference type="Proteomes" id="UP000310506"/>
    </source>
</evidence>
<proteinExistence type="predicted"/>
<dbReference type="AlphaFoldDB" id="A0A4S3B1U6"/>
<evidence type="ECO:0000259" key="2">
    <source>
        <dbReference type="SMART" id="SM00974"/>
    </source>
</evidence>
<dbReference type="Proteomes" id="UP000310506">
    <property type="component" value="Unassembled WGS sequence"/>
</dbReference>
<comment type="caution">
    <text evidence="3">The sequence shown here is derived from an EMBL/GenBank/DDBJ whole genome shotgun (WGS) entry which is preliminary data.</text>
</comment>
<feature type="coiled-coil region" evidence="1">
    <location>
        <begin position="301"/>
        <end position="365"/>
    </location>
</feature>
<dbReference type="RefSeq" id="WP_136137630.1">
    <property type="nucleotide sequence ID" value="NZ_SDGV01000024.1"/>
</dbReference>
<protein>
    <recommendedName>
        <fullName evidence="2">Bacteriophage T5 Orf172 DNA-binding domain-containing protein</fullName>
    </recommendedName>
</protein>
<organism evidence="3 4">
    <name type="scientific">Vagococcus silagei</name>
    <dbReference type="NCBI Taxonomy" id="2508885"/>
    <lineage>
        <taxon>Bacteria</taxon>
        <taxon>Bacillati</taxon>
        <taxon>Bacillota</taxon>
        <taxon>Bacilli</taxon>
        <taxon>Lactobacillales</taxon>
        <taxon>Enterococcaceae</taxon>
        <taxon>Vagococcus</taxon>
    </lineage>
</organism>
<keyword evidence="1" id="KW-0175">Coiled coil</keyword>
<dbReference type="SMART" id="SM00974">
    <property type="entry name" value="T5orf172"/>
    <property type="match status" value="1"/>
</dbReference>
<sequence>MGLFDKVKELSQLNETIENESRDFKQKKYRHQDELRKLKLELLNKKQALHALNKLIEDREETIQNIRENLDQETKAAKDFYLNEAEQAALNLKNKSTLELSELLESISESKNELERLDKEKIFLKEEVDEYLTQARRFKGDIVGLTRFKEKFETTDFHSLEEQIEHAAFFMRLDGALDTIIKLPLHAYQSKELKNLANLTRQEINHTVEHYKVNYTNLNQLTLYRLMIIGLQAELQLILYNLTELTLNETKGKIKEVFRKYQIITGENNQRLVPILTRFTAELEPLYLELVEIEYKYYLKLKQEKAENKFLKKQIQEEAAEQEAIDLERKALDRDEARYLLEMDRIKERREHEHDSEKLAKLEENLRLNGRQLNLILQKREELRILSRGQAGYVYVISNVGSFGENIFKIGVTRSLDPRQYIEQLENDSLPFGFDIHAIIFSENAVKLERALHERLKNQRVNQINSQKNFFHATIEEMEDLVNAIDPTAFFTRTMFAEDFKQSISILENQNLK</sequence>
<evidence type="ECO:0000256" key="1">
    <source>
        <dbReference type="SAM" id="Coils"/>
    </source>
</evidence>
<name>A0A4S3B1U6_9ENTE</name>
<reference evidence="3 4" key="1">
    <citation type="submission" date="2019-01" db="EMBL/GenBank/DDBJ databases">
        <title>Vagococcus silagei sp. nov. isolated from brewer's grain.</title>
        <authorList>
            <person name="Guu J.-R."/>
        </authorList>
    </citation>
    <scope>NUCLEOTIDE SEQUENCE [LARGE SCALE GENOMIC DNA]</scope>
    <source>
        <strain evidence="3 4">2B-2</strain>
    </source>
</reference>
<keyword evidence="4" id="KW-1185">Reference proteome</keyword>
<dbReference type="Pfam" id="PF10544">
    <property type="entry name" value="T5orf172"/>
    <property type="match status" value="1"/>
</dbReference>
<dbReference type="InterPro" id="IPR018306">
    <property type="entry name" value="Phage_T5_Orf172_DNA-bd"/>
</dbReference>
<dbReference type="EMBL" id="SDGV01000024">
    <property type="protein sequence ID" value="THB60408.1"/>
    <property type="molecule type" value="Genomic_DNA"/>
</dbReference>